<dbReference type="GO" id="GO:0033108">
    <property type="term" value="P:mitochondrial respiratory chain complex assembly"/>
    <property type="evidence" value="ECO:0007669"/>
    <property type="project" value="Ensembl"/>
</dbReference>
<keyword evidence="10 16" id="KW-0539">Nucleus</keyword>
<dbReference type="GO" id="GO:0032991">
    <property type="term" value="C:protein-containing complex"/>
    <property type="evidence" value="ECO:0007669"/>
    <property type="project" value="Ensembl"/>
</dbReference>
<dbReference type="AlphaFoldDB" id="A0A8C5KQJ3"/>
<dbReference type="PANTHER" id="PTHR48112:SF36">
    <property type="entry name" value="TRANSCRIPTION FACTOR A, MITOCHONDRIAL"/>
    <property type="match status" value="1"/>
</dbReference>
<evidence type="ECO:0000256" key="2">
    <source>
        <dbReference type="ARBA" id="ARBA00022553"/>
    </source>
</evidence>
<evidence type="ECO:0000313" key="18">
    <source>
        <dbReference type="Ensembl" id="ENSJJAP00000012482.1"/>
    </source>
</evidence>
<comment type="function">
    <text evidence="13">Binds to the mitochondrial light strand promoter and functions in mitochondrial transcription regulation. Component of the mitochondrial transcription initiation complex, composed at least of TFB2M, TFAM and POLRMT that is required for basal transcription of mitochondrial DNA. In this complex, TFAM recruits POLRMT to a specific promoter whereas TFB2M induces structural changes in POLRMT to enable promoter opening and trapping of the DNA non-template strand. Required for accurate and efficient promoter recognition by the mitochondrial RNA polymerase. Promotes transcription initiation from the HSP1 and the light strand promoter by binding immediately upstream of transcriptional start sites. Is able to unwind DNA. Bends the mitochondrial light strand promoter DNA into a U-turn shape via its HMG boxes. Required for maintenance of normal levels of mitochondrial DNA. May play a role in organizing and compacting mitochondrial DNA.</text>
</comment>
<dbReference type="SUPFAM" id="SSF47095">
    <property type="entry name" value="HMG-box"/>
    <property type="match status" value="2"/>
</dbReference>
<dbReference type="GO" id="GO:0034246">
    <property type="term" value="F:mitochondrial transcription factor activity"/>
    <property type="evidence" value="ECO:0007669"/>
    <property type="project" value="Ensembl"/>
</dbReference>
<dbReference type="Ensembl" id="ENSJJAT00000018966.1">
    <property type="protein sequence ID" value="ENSJJAP00000012482.1"/>
    <property type="gene ID" value="ENSJJAG00000015507.1"/>
</dbReference>
<dbReference type="GO" id="GO:0005634">
    <property type="term" value="C:nucleus"/>
    <property type="evidence" value="ECO:0007669"/>
    <property type="project" value="UniProtKB-UniRule"/>
</dbReference>
<dbReference type="InterPro" id="IPR050342">
    <property type="entry name" value="HMGB"/>
</dbReference>
<evidence type="ECO:0000256" key="4">
    <source>
        <dbReference type="ARBA" id="ARBA00022946"/>
    </source>
</evidence>
<evidence type="ECO:0000256" key="7">
    <source>
        <dbReference type="ARBA" id="ARBA00023128"/>
    </source>
</evidence>
<dbReference type="Gene3D" id="1.10.30.10">
    <property type="entry name" value="High mobility group box domain"/>
    <property type="match status" value="2"/>
</dbReference>
<evidence type="ECO:0000256" key="10">
    <source>
        <dbReference type="ARBA" id="ARBA00023242"/>
    </source>
</evidence>
<evidence type="ECO:0000256" key="16">
    <source>
        <dbReference type="PROSITE-ProRule" id="PRU00267"/>
    </source>
</evidence>
<evidence type="ECO:0000256" key="9">
    <source>
        <dbReference type="ARBA" id="ARBA00023163"/>
    </source>
</evidence>
<dbReference type="FunFam" id="1.10.30.10:FF:000043">
    <property type="entry name" value="Transcription factor A, mitochondrial"/>
    <property type="match status" value="1"/>
</dbReference>
<evidence type="ECO:0000256" key="5">
    <source>
        <dbReference type="ARBA" id="ARBA00023015"/>
    </source>
</evidence>
<dbReference type="GO" id="GO:0001018">
    <property type="term" value="F:mitochondrial promoter sequence-specific DNA binding"/>
    <property type="evidence" value="ECO:0007669"/>
    <property type="project" value="Ensembl"/>
</dbReference>
<evidence type="ECO:0000256" key="12">
    <source>
        <dbReference type="ARBA" id="ARBA00040582"/>
    </source>
</evidence>
<dbReference type="GO" id="GO:0003682">
    <property type="term" value="F:chromatin binding"/>
    <property type="evidence" value="ECO:0007669"/>
    <property type="project" value="Ensembl"/>
</dbReference>
<dbReference type="Proteomes" id="UP000694385">
    <property type="component" value="Unassembled WGS sequence"/>
</dbReference>
<comment type="subcellular location">
    <subcellularLocation>
        <location evidence="1">Mitochondrion matrix</location>
        <location evidence="1">Mitochondrion nucleoid</location>
    </subcellularLocation>
</comment>
<reference evidence="18" key="1">
    <citation type="submission" date="2025-08" db="UniProtKB">
        <authorList>
            <consortium name="Ensembl"/>
        </authorList>
    </citation>
    <scope>IDENTIFICATION</scope>
</reference>
<dbReference type="InterPro" id="IPR009071">
    <property type="entry name" value="HMG_box_dom"/>
</dbReference>
<keyword evidence="3" id="KW-0677">Repeat</keyword>
<keyword evidence="6 16" id="KW-0238">DNA-binding</keyword>
<keyword evidence="5" id="KW-0805">Transcription regulation</keyword>
<evidence type="ECO:0000256" key="11">
    <source>
        <dbReference type="ARBA" id="ARBA00023271"/>
    </source>
</evidence>
<name>A0A8C5KQJ3_JACJA</name>
<proteinExistence type="predicted"/>
<feature type="DNA-binding region" description="HMG box" evidence="16">
    <location>
        <begin position="152"/>
        <end position="216"/>
    </location>
</feature>
<evidence type="ECO:0000313" key="19">
    <source>
        <dbReference type="Proteomes" id="UP000694385"/>
    </source>
</evidence>
<dbReference type="GO" id="GO:0042645">
    <property type="term" value="C:mitochondrial nucleoid"/>
    <property type="evidence" value="ECO:0007669"/>
    <property type="project" value="UniProtKB-SubCell"/>
</dbReference>
<dbReference type="SMART" id="SM00398">
    <property type="entry name" value="HMG"/>
    <property type="match status" value="2"/>
</dbReference>
<evidence type="ECO:0000256" key="14">
    <source>
        <dbReference type="ARBA" id="ARBA00046467"/>
    </source>
</evidence>
<comment type="function">
    <text evidence="15">May also function as a transcriptional activator or may have a structural role in the compaction of nuclear DNA during spermatogenesis.</text>
</comment>
<accession>A0A8C5KQJ3</accession>
<keyword evidence="11" id="KW-1135">Mitochondrion nucleoid</keyword>
<protein>
    <recommendedName>
        <fullName evidence="12">Transcription factor A, mitochondrial</fullName>
    </recommendedName>
</protein>
<feature type="domain" description="HMG box" evidence="17">
    <location>
        <begin position="47"/>
        <end position="115"/>
    </location>
</feature>
<comment type="subunit">
    <text evidence="14">Monomer; binds DNA as a monomer. Homodimer. Component of the mitochondrial transcription initiation complex, composed at least of TFB2M, TFAM and POLRMT. In this complex TFAM recruits POLRMT to the promoter whereas TFB2M induces structural changes in POLRMT to enable promoter opening and trapping of the DNA non-template strand. Upon metabolic stress, forms a complex composed of FOXO3, SIRT3, TFAM and POLRMT. Interacts with TFB1M and TFB2M. Interacts with CLPX; this enhances DNA-binding.</text>
</comment>
<dbReference type="GO" id="GO:0006391">
    <property type="term" value="P:transcription initiation at mitochondrial promoter"/>
    <property type="evidence" value="ECO:0007669"/>
    <property type="project" value="Ensembl"/>
</dbReference>
<dbReference type="PANTHER" id="PTHR48112">
    <property type="entry name" value="HIGH MOBILITY GROUP PROTEIN DSP1"/>
    <property type="match status" value="1"/>
</dbReference>
<dbReference type="GeneTree" id="ENSGT00440000039001"/>
<keyword evidence="19" id="KW-1185">Reference proteome</keyword>
<dbReference type="PROSITE" id="PS50118">
    <property type="entry name" value="HMG_BOX_2"/>
    <property type="match status" value="2"/>
</dbReference>
<evidence type="ECO:0000256" key="15">
    <source>
        <dbReference type="ARBA" id="ARBA00059007"/>
    </source>
</evidence>
<evidence type="ECO:0000259" key="17">
    <source>
        <dbReference type="PROSITE" id="PS50118"/>
    </source>
</evidence>
<reference evidence="18" key="2">
    <citation type="submission" date="2025-09" db="UniProtKB">
        <authorList>
            <consortium name="Ensembl"/>
        </authorList>
    </citation>
    <scope>IDENTIFICATION</scope>
</reference>
<evidence type="ECO:0000256" key="13">
    <source>
        <dbReference type="ARBA" id="ARBA00045216"/>
    </source>
</evidence>
<dbReference type="Pfam" id="PF09011">
    <property type="entry name" value="HMG_box_2"/>
    <property type="match status" value="1"/>
</dbReference>
<dbReference type="InterPro" id="IPR036910">
    <property type="entry name" value="HMG_box_dom_sf"/>
</dbReference>
<organism evidence="18 19">
    <name type="scientific">Jaculus jaculus</name>
    <name type="common">Lesser Egyptian jerboa</name>
    <dbReference type="NCBI Taxonomy" id="51337"/>
    <lineage>
        <taxon>Eukaryota</taxon>
        <taxon>Metazoa</taxon>
        <taxon>Chordata</taxon>
        <taxon>Craniata</taxon>
        <taxon>Vertebrata</taxon>
        <taxon>Euteleostomi</taxon>
        <taxon>Mammalia</taxon>
        <taxon>Eutheria</taxon>
        <taxon>Euarchontoglires</taxon>
        <taxon>Glires</taxon>
        <taxon>Rodentia</taxon>
        <taxon>Myomorpha</taxon>
        <taxon>Dipodoidea</taxon>
        <taxon>Dipodidae</taxon>
        <taxon>Dipodinae</taxon>
        <taxon>Jaculus</taxon>
    </lineage>
</organism>
<keyword evidence="9" id="KW-0804">Transcription</keyword>
<dbReference type="GO" id="GO:0006357">
    <property type="term" value="P:regulation of transcription by RNA polymerase II"/>
    <property type="evidence" value="ECO:0007669"/>
    <property type="project" value="TreeGrafter"/>
</dbReference>
<dbReference type="Pfam" id="PF00505">
    <property type="entry name" value="HMG_box"/>
    <property type="match status" value="1"/>
</dbReference>
<keyword evidence="4" id="KW-0809">Transit peptide</keyword>
<evidence type="ECO:0000256" key="8">
    <source>
        <dbReference type="ARBA" id="ARBA00023159"/>
    </source>
</evidence>
<feature type="domain" description="HMG box" evidence="17">
    <location>
        <begin position="152"/>
        <end position="216"/>
    </location>
</feature>
<dbReference type="OMA" id="YMQLAED"/>
<keyword evidence="2" id="KW-0597">Phosphoprotein</keyword>
<keyword evidence="8" id="KW-0010">Activator</keyword>
<sequence>MALLWGALRALGGRRAELCAGCGSLLPSPLSFICGPKWFSSFIGNCPKKPMTKYIRFFRDQLSKCRAQNPEAKNLDIVKEIGRRWKELPESEKKAYEAAYKADWVVYKEELDRFNKALTPSQKEALKKEVLQKRLRRSALAKKRELTVLGKPKRARSAYNIYMSEKFQEASGETLQEKMKSVYEMWKILPSSQKQVYVQLANDDRIRYANEIRSWEKQMAEVGRSDLLRSQKKKRDGTEDY</sequence>
<evidence type="ECO:0000256" key="1">
    <source>
        <dbReference type="ARBA" id="ARBA00004436"/>
    </source>
</evidence>
<evidence type="ECO:0000256" key="6">
    <source>
        <dbReference type="ARBA" id="ARBA00023125"/>
    </source>
</evidence>
<keyword evidence="7" id="KW-0496">Mitochondrion</keyword>
<feature type="DNA-binding region" description="HMG box" evidence="16">
    <location>
        <begin position="47"/>
        <end position="115"/>
    </location>
</feature>
<gene>
    <name evidence="18" type="primary">Tfam</name>
</gene>
<evidence type="ECO:0000256" key="3">
    <source>
        <dbReference type="ARBA" id="ARBA00022737"/>
    </source>
</evidence>